<protein>
    <recommendedName>
        <fullName evidence="4">Lipoprotein</fullName>
    </recommendedName>
</protein>
<sequence length="194" mass="20826">MKRLSLALLCPLLLAACSAQMAVDSEPTNATIPITSIGDPVYVEVAVDLPDETQELDVLINDVSATFAVYNPSTMFTLETSAKVSLTGTAVPDEPLFYYSESQLPAYYATAGDLLYPPRVFKPGERSDVSVTSPTLTQALGKQRVWIIVSNTITRAGIGTQPLPLEIRLENIVIHATVSKEFRGLEGLLGIGGL</sequence>
<evidence type="ECO:0008006" key="4">
    <source>
        <dbReference type="Google" id="ProtNLM"/>
    </source>
</evidence>
<name>A0A250ID88_9BACT</name>
<accession>A0A250ID88</accession>
<organism evidence="2 3">
    <name type="scientific">Melittangium boletus DSM 14713</name>
    <dbReference type="NCBI Taxonomy" id="1294270"/>
    <lineage>
        <taxon>Bacteria</taxon>
        <taxon>Pseudomonadati</taxon>
        <taxon>Myxococcota</taxon>
        <taxon>Myxococcia</taxon>
        <taxon>Myxococcales</taxon>
        <taxon>Cystobacterineae</taxon>
        <taxon>Archangiaceae</taxon>
        <taxon>Melittangium</taxon>
    </lineage>
</organism>
<dbReference type="OrthoDB" id="5504701at2"/>
<dbReference type="AlphaFoldDB" id="A0A250ID88"/>
<evidence type="ECO:0000256" key="1">
    <source>
        <dbReference type="SAM" id="SignalP"/>
    </source>
</evidence>
<evidence type="ECO:0000313" key="2">
    <source>
        <dbReference type="EMBL" id="ATB29087.1"/>
    </source>
</evidence>
<dbReference type="KEGG" id="mbd:MEBOL_002536"/>
<feature type="signal peptide" evidence="1">
    <location>
        <begin position="1"/>
        <end position="21"/>
    </location>
</feature>
<keyword evidence="1" id="KW-0732">Signal</keyword>
<reference evidence="2 3" key="1">
    <citation type="submission" date="2017-06" db="EMBL/GenBank/DDBJ databases">
        <authorList>
            <person name="Kim H.J."/>
            <person name="Triplett B.A."/>
        </authorList>
    </citation>
    <scope>NUCLEOTIDE SEQUENCE [LARGE SCALE GENOMIC DNA]</scope>
    <source>
        <strain evidence="2 3">DSM 14713</strain>
    </source>
</reference>
<feature type="chain" id="PRO_5013304260" description="Lipoprotein" evidence="1">
    <location>
        <begin position="22"/>
        <end position="194"/>
    </location>
</feature>
<keyword evidence="3" id="KW-1185">Reference proteome</keyword>
<evidence type="ECO:0000313" key="3">
    <source>
        <dbReference type="Proteomes" id="UP000217289"/>
    </source>
</evidence>
<dbReference type="RefSeq" id="WP_095977704.1">
    <property type="nucleotide sequence ID" value="NZ_CP022163.1"/>
</dbReference>
<proteinExistence type="predicted"/>
<dbReference type="Proteomes" id="UP000217289">
    <property type="component" value="Chromosome"/>
</dbReference>
<dbReference type="PROSITE" id="PS51257">
    <property type="entry name" value="PROKAR_LIPOPROTEIN"/>
    <property type="match status" value="1"/>
</dbReference>
<dbReference type="EMBL" id="CP022163">
    <property type="protein sequence ID" value="ATB29087.1"/>
    <property type="molecule type" value="Genomic_DNA"/>
</dbReference>
<gene>
    <name evidence="2" type="ORF">MEBOL_002536</name>
</gene>